<comment type="caution">
    <text evidence="2">The sequence shown here is derived from an EMBL/GenBank/DDBJ whole genome shotgun (WGS) entry which is preliminary data.</text>
</comment>
<dbReference type="Proteomes" id="UP000768567">
    <property type="component" value="Unassembled WGS sequence"/>
</dbReference>
<evidence type="ECO:0000313" key="3">
    <source>
        <dbReference type="Proteomes" id="UP000768567"/>
    </source>
</evidence>
<gene>
    <name evidence="2" type="ORF">INF35_08275</name>
</gene>
<proteinExistence type="predicted"/>
<keyword evidence="1" id="KW-0812">Transmembrane</keyword>
<organism evidence="2 3">
    <name type="scientific">Gemmiger gallinarum</name>
    <dbReference type="NCBI Taxonomy" id="2779354"/>
    <lineage>
        <taxon>Bacteria</taxon>
        <taxon>Bacillati</taxon>
        <taxon>Bacillota</taxon>
        <taxon>Clostridia</taxon>
        <taxon>Eubacteriales</taxon>
        <taxon>Gemmiger</taxon>
    </lineage>
</organism>
<sequence>MEVLTANSGMLFLVVGIAGLVVTTVVGLIVGHVLKRREQQIRERIWQEYR</sequence>
<protein>
    <submittedName>
        <fullName evidence="2">Uncharacterized protein</fullName>
    </submittedName>
</protein>
<dbReference type="EMBL" id="JADCKC010000002">
    <property type="protein sequence ID" value="MBE5037779.1"/>
    <property type="molecule type" value="Genomic_DNA"/>
</dbReference>
<dbReference type="RefSeq" id="WP_193501375.1">
    <property type="nucleotide sequence ID" value="NZ_JADCKC010000002.1"/>
</dbReference>
<keyword evidence="3" id="KW-1185">Reference proteome</keyword>
<keyword evidence="1" id="KW-1133">Transmembrane helix</keyword>
<reference evidence="2 3" key="1">
    <citation type="submission" date="2020-10" db="EMBL/GenBank/DDBJ databases">
        <title>ChiBAC.</title>
        <authorList>
            <person name="Zenner C."/>
            <person name="Hitch T.C.A."/>
            <person name="Clavel T."/>
        </authorList>
    </citation>
    <scope>NUCLEOTIDE SEQUENCE [LARGE SCALE GENOMIC DNA]</scope>
    <source>
        <strain evidence="2 3">DSM 109015</strain>
    </source>
</reference>
<name>A0ABR9R3S6_9FIRM</name>
<accession>A0ABR9R3S6</accession>
<keyword evidence="1" id="KW-0472">Membrane</keyword>
<evidence type="ECO:0000256" key="1">
    <source>
        <dbReference type="SAM" id="Phobius"/>
    </source>
</evidence>
<feature type="transmembrane region" description="Helical" evidence="1">
    <location>
        <begin position="12"/>
        <end position="34"/>
    </location>
</feature>
<evidence type="ECO:0000313" key="2">
    <source>
        <dbReference type="EMBL" id="MBE5037779.1"/>
    </source>
</evidence>